<feature type="signal peptide" evidence="2">
    <location>
        <begin position="1"/>
        <end position="20"/>
    </location>
</feature>
<dbReference type="RefSeq" id="XP_014666893.1">
    <property type="nucleotide sequence ID" value="XM_014811407.1"/>
</dbReference>
<evidence type="ECO:0000256" key="2">
    <source>
        <dbReference type="SAM" id="SignalP"/>
    </source>
</evidence>
<dbReference type="GeneID" id="106808617"/>
<dbReference type="PRINTS" id="PR00722">
    <property type="entry name" value="CHYMOTRYPSIN"/>
</dbReference>
<evidence type="ECO:0000256" key="1">
    <source>
        <dbReference type="ARBA" id="ARBA00023157"/>
    </source>
</evidence>
<dbReference type="Gene3D" id="2.40.10.10">
    <property type="entry name" value="Trypsin-like serine proteases"/>
    <property type="match status" value="2"/>
</dbReference>
<keyword evidence="1" id="KW-1015">Disulfide bond</keyword>
<dbReference type="CDD" id="cd00190">
    <property type="entry name" value="Tryp_SPc"/>
    <property type="match status" value="1"/>
</dbReference>
<organism evidence="4 5">
    <name type="scientific">Priapulus caudatus</name>
    <name type="common">Priapulid worm</name>
    <dbReference type="NCBI Taxonomy" id="37621"/>
    <lineage>
        <taxon>Eukaryota</taxon>
        <taxon>Metazoa</taxon>
        <taxon>Ecdysozoa</taxon>
        <taxon>Scalidophora</taxon>
        <taxon>Priapulida</taxon>
        <taxon>Priapulimorpha</taxon>
        <taxon>Priapulimorphida</taxon>
        <taxon>Priapulidae</taxon>
        <taxon>Priapulus</taxon>
    </lineage>
</organism>
<accession>A0ABM1E3X2</accession>
<dbReference type="InterPro" id="IPR018114">
    <property type="entry name" value="TRYPSIN_HIS"/>
</dbReference>
<evidence type="ECO:0000313" key="4">
    <source>
        <dbReference type="Proteomes" id="UP000695022"/>
    </source>
</evidence>
<feature type="domain" description="Peptidase S1" evidence="3">
    <location>
        <begin position="60"/>
        <end position="199"/>
    </location>
</feature>
<evidence type="ECO:0000313" key="5">
    <source>
        <dbReference type="RefSeq" id="XP_014666893.1"/>
    </source>
</evidence>
<sequence>MLCLMLAAYLLLSLLGELEGNSQMWLRLPSRGIPRATRNQILEAASKAGTTDSPSIQLRIVGGRDAQICEAPYTVALLDRSGSQFCGGTLIHPSWVVTAAHCVGRSPNGMNILHGSTFLSTGGTEVSVADVRRHQSYKHSTELNDIALLRLSSPVTCDENTKAASLPRRSAPPCVGCVGRASGWGSLSEGRFWGPSGAD</sequence>
<evidence type="ECO:0000259" key="3">
    <source>
        <dbReference type="PROSITE" id="PS50240"/>
    </source>
</evidence>
<dbReference type="Pfam" id="PF00089">
    <property type="entry name" value="Trypsin"/>
    <property type="match status" value="1"/>
</dbReference>
<keyword evidence="2" id="KW-0732">Signal</keyword>
<dbReference type="InterPro" id="IPR043504">
    <property type="entry name" value="Peptidase_S1_PA_chymotrypsin"/>
</dbReference>
<dbReference type="InterPro" id="IPR009003">
    <property type="entry name" value="Peptidase_S1_PA"/>
</dbReference>
<feature type="chain" id="PRO_5046528884" evidence="2">
    <location>
        <begin position="21"/>
        <end position="199"/>
    </location>
</feature>
<keyword evidence="4" id="KW-1185">Reference proteome</keyword>
<dbReference type="Proteomes" id="UP000695022">
    <property type="component" value="Unplaced"/>
</dbReference>
<dbReference type="PANTHER" id="PTHR24252:SF7">
    <property type="entry name" value="HYALIN"/>
    <property type="match status" value="1"/>
</dbReference>
<dbReference type="InterPro" id="IPR001314">
    <property type="entry name" value="Peptidase_S1A"/>
</dbReference>
<dbReference type="PROSITE" id="PS00134">
    <property type="entry name" value="TRYPSIN_HIS"/>
    <property type="match status" value="1"/>
</dbReference>
<dbReference type="SMART" id="SM00020">
    <property type="entry name" value="Tryp_SPc"/>
    <property type="match status" value="1"/>
</dbReference>
<name>A0ABM1E3X2_PRICU</name>
<dbReference type="SUPFAM" id="SSF50494">
    <property type="entry name" value="Trypsin-like serine proteases"/>
    <property type="match status" value="1"/>
</dbReference>
<dbReference type="PROSITE" id="PS50240">
    <property type="entry name" value="TRYPSIN_DOM"/>
    <property type="match status" value="1"/>
</dbReference>
<reference evidence="5" key="1">
    <citation type="submission" date="2025-08" db="UniProtKB">
        <authorList>
            <consortium name="RefSeq"/>
        </authorList>
    </citation>
    <scope>IDENTIFICATION</scope>
</reference>
<gene>
    <name evidence="5" type="primary">LOC106808617</name>
</gene>
<proteinExistence type="predicted"/>
<protein>
    <submittedName>
        <fullName evidence="5">Mite allergen Eur m 3-like isoform X4</fullName>
    </submittedName>
</protein>
<dbReference type="InterPro" id="IPR001254">
    <property type="entry name" value="Trypsin_dom"/>
</dbReference>
<dbReference type="PANTHER" id="PTHR24252">
    <property type="entry name" value="ACROSIN-RELATED"/>
    <property type="match status" value="1"/>
</dbReference>